<dbReference type="InterPro" id="IPR011711">
    <property type="entry name" value="GntR_C"/>
</dbReference>
<proteinExistence type="predicted"/>
<evidence type="ECO:0000256" key="3">
    <source>
        <dbReference type="ARBA" id="ARBA00023163"/>
    </source>
</evidence>
<evidence type="ECO:0000259" key="4">
    <source>
        <dbReference type="PROSITE" id="PS50949"/>
    </source>
</evidence>
<dbReference type="AlphaFoldDB" id="A0A7W7FR02"/>
<reference evidence="5 6" key="1">
    <citation type="submission" date="2020-08" db="EMBL/GenBank/DDBJ databases">
        <title>Sequencing the genomes of 1000 actinobacteria strains.</title>
        <authorList>
            <person name="Klenk H.-P."/>
        </authorList>
    </citation>
    <scope>NUCLEOTIDE SEQUENCE [LARGE SCALE GENOMIC DNA]</scope>
    <source>
        <strain evidence="5 6">DSM 44230</strain>
    </source>
</reference>
<name>A0A7W7FR02_9PSEU</name>
<evidence type="ECO:0000256" key="1">
    <source>
        <dbReference type="ARBA" id="ARBA00023015"/>
    </source>
</evidence>
<gene>
    <name evidence="5" type="ORF">HNR67_000810</name>
</gene>
<dbReference type="PANTHER" id="PTHR43537:SF44">
    <property type="entry name" value="GNTR FAMILY REGULATORY PROTEIN"/>
    <property type="match status" value="1"/>
</dbReference>
<organism evidence="5 6">
    <name type="scientific">Crossiella cryophila</name>
    <dbReference type="NCBI Taxonomy" id="43355"/>
    <lineage>
        <taxon>Bacteria</taxon>
        <taxon>Bacillati</taxon>
        <taxon>Actinomycetota</taxon>
        <taxon>Actinomycetes</taxon>
        <taxon>Pseudonocardiales</taxon>
        <taxon>Pseudonocardiaceae</taxon>
        <taxon>Crossiella</taxon>
    </lineage>
</organism>
<dbReference type="Proteomes" id="UP000533598">
    <property type="component" value="Unassembled WGS sequence"/>
</dbReference>
<keyword evidence="1" id="KW-0805">Transcription regulation</keyword>
<evidence type="ECO:0000313" key="5">
    <source>
        <dbReference type="EMBL" id="MBB4674692.1"/>
    </source>
</evidence>
<dbReference type="Gene3D" id="1.20.120.530">
    <property type="entry name" value="GntR ligand-binding domain-like"/>
    <property type="match status" value="1"/>
</dbReference>
<dbReference type="Gene3D" id="1.10.10.10">
    <property type="entry name" value="Winged helix-like DNA-binding domain superfamily/Winged helix DNA-binding domain"/>
    <property type="match status" value="1"/>
</dbReference>
<dbReference type="InterPro" id="IPR008920">
    <property type="entry name" value="TF_FadR/GntR_C"/>
</dbReference>
<protein>
    <submittedName>
        <fullName evidence="5">DNA-binding FadR family transcriptional regulator</fullName>
    </submittedName>
</protein>
<dbReference type="SUPFAM" id="SSF48008">
    <property type="entry name" value="GntR ligand-binding domain-like"/>
    <property type="match status" value="1"/>
</dbReference>
<evidence type="ECO:0000313" key="6">
    <source>
        <dbReference type="Proteomes" id="UP000533598"/>
    </source>
</evidence>
<sequence>MTQRGLHGQLLDQLGQAITSGAIPGGKVLRIEELAARHGVSRTVAREAVRVLEAMRLVHSRPKVGTTVRPSTEWNLFDPQLVRWRLGSAQRGEQLRQLSHVRAAVEPAAGGLAAREASAEQRAELLELAAELGRLAELGEVDQFVEVDVRFHRLVLTASGNEMFAHLGDFTAELLRGRNRLHLMPEVPDAVATQRHIEVARAIAQRRPEQAEELLRQIVAGAAAEVAALLTRR</sequence>
<keyword evidence="2 5" id="KW-0238">DNA-binding</keyword>
<dbReference type="InterPro" id="IPR000524">
    <property type="entry name" value="Tscrpt_reg_HTH_GntR"/>
</dbReference>
<keyword evidence="3" id="KW-0804">Transcription</keyword>
<dbReference type="SUPFAM" id="SSF46785">
    <property type="entry name" value="Winged helix' DNA-binding domain"/>
    <property type="match status" value="1"/>
</dbReference>
<evidence type="ECO:0000256" key="2">
    <source>
        <dbReference type="ARBA" id="ARBA00023125"/>
    </source>
</evidence>
<dbReference type="RefSeq" id="WP_185000784.1">
    <property type="nucleotide sequence ID" value="NZ_BAAAUI010000003.1"/>
</dbReference>
<dbReference type="GO" id="GO:0003677">
    <property type="term" value="F:DNA binding"/>
    <property type="evidence" value="ECO:0007669"/>
    <property type="project" value="UniProtKB-KW"/>
</dbReference>
<keyword evidence="6" id="KW-1185">Reference proteome</keyword>
<dbReference type="InterPro" id="IPR036388">
    <property type="entry name" value="WH-like_DNA-bd_sf"/>
</dbReference>
<dbReference type="Pfam" id="PF00392">
    <property type="entry name" value="GntR"/>
    <property type="match status" value="1"/>
</dbReference>
<dbReference type="GO" id="GO:0003700">
    <property type="term" value="F:DNA-binding transcription factor activity"/>
    <property type="evidence" value="ECO:0007669"/>
    <property type="project" value="InterPro"/>
</dbReference>
<dbReference type="PANTHER" id="PTHR43537">
    <property type="entry name" value="TRANSCRIPTIONAL REGULATOR, GNTR FAMILY"/>
    <property type="match status" value="1"/>
</dbReference>
<accession>A0A7W7FR02</accession>
<dbReference type="CDD" id="cd07377">
    <property type="entry name" value="WHTH_GntR"/>
    <property type="match status" value="1"/>
</dbReference>
<dbReference type="InterPro" id="IPR036390">
    <property type="entry name" value="WH_DNA-bd_sf"/>
</dbReference>
<dbReference type="SMART" id="SM00895">
    <property type="entry name" value="FCD"/>
    <property type="match status" value="1"/>
</dbReference>
<feature type="domain" description="HTH gntR-type" evidence="4">
    <location>
        <begin position="4"/>
        <end position="71"/>
    </location>
</feature>
<dbReference type="EMBL" id="JACHMH010000001">
    <property type="protein sequence ID" value="MBB4674692.1"/>
    <property type="molecule type" value="Genomic_DNA"/>
</dbReference>
<dbReference type="PROSITE" id="PS50949">
    <property type="entry name" value="HTH_GNTR"/>
    <property type="match status" value="1"/>
</dbReference>
<comment type="caution">
    <text evidence="5">The sequence shown here is derived from an EMBL/GenBank/DDBJ whole genome shotgun (WGS) entry which is preliminary data.</text>
</comment>
<dbReference type="SMART" id="SM00345">
    <property type="entry name" value="HTH_GNTR"/>
    <property type="match status" value="1"/>
</dbReference>
<dbReference type="Pfam" id="PF07729">
    <property type="entry name" value="FCD"/>
    <property type="match status" value="1"/>
</dbReference>